<dbReference type="CDD" id="cd03244">
    <property type="entry name" value="ABCC_MRP_domain2"/>
    <property type="match status" value="1"/>
</dbReference>
<dbReference type="PANTHER" id="PTHR24223:SF456">
    <property type="entry name" value="MULTIDRUG RESISTANCE-ASSOCIATED PROTEIN LETHAL(2)03659"/>
    <property type="match status" value="1"/>
</dbReference>
<dbReference type="InterPro" id="IPR003439">
    <property type="entry name" value="ABC_transporter-like_ATP-bd"/>
</dbReference>
<dbReference type="PROSITE" id="PS00211">
    <property type="entry name" value="ABC_TRANSPORTER_1"/>
    <property type="match status" value="1"/>
</dbReference>
<feature type="domain" description="ABC transmembrane type-1" evidence="13">
    <location>
        <begin position="933"/>
        <end position="1186"/>
    </location>
</feature>
<dbReference type="Pfam" id="PF00005">
    <property type="entry name" value="ABC_tran"/>
    <property type="match status" value="2"/>
</dbReference>
<dbReference type="Gene3D" id="1.20.1560.10">
    <property type="entry name" value="ABC transporter type 1, transmembrane domain"/>
    <property type="match status" value="2"/>
</dbReference>
<feature type="domain" description="ABC transmembrane type-1" evidence="13">
    <location>
        <begin position="395"/>
        <end position="579"/>
    </location>
</feature>
<evidence type="ECO:0000259" key="13">
    <source>
        <dbReference type="PROSITE" id="PS50929"/>
    </source>
</evidence>
<evidence type="ECO:0000256" key="7">
    <source>
        <dbReference type="ARBA" id="ARBA00022840"/>
    </source>
</evidence>
<keyword evidence="6" id="KW-0547">Nucleotide-binding</keyword>
<dbReference type="OrthoDB" id="6500128at2759"/>
<dbReference type="CDD" id="cd18604">
    <property type="entry name" value="ABC_6TM_VMR1_D2_like"/>
    <property type="match status" value="1"/>
</dbReference>
<dbReference type="SUPFAM" id="SSF52540">
    <property type="entry name" value="P-loop containing nucleoside triphosphate hydrolases"/>
    <property type="match status" value="2"/>
</dbReference>
<dbReference type="InterPro" id="IPR050173">
    <property type="entry name" value="ABC_transporter_C-like"/>
</dbReference>
<keyword evidence="7" id="KW-0067">ATP-binding</keyword>
<feature type="region of interest" description="Disordered" evidence="10">
    <location>
        <begin position="364"/>
        <end position="391"/>
    </location>
</feature>
<feature type="transmembrane region" description="Helical" evidence="11">
    <location>
        <begin position="276"/>
        <end position="296"/>
    </location>
</feature>
<feature type="transmembrane region" description="Helical" evidence="11">
    <location>
        <begin position="944"/>
        <end position="966"/>
    </location>
</feature>
<feature type="transmembrane region" description="Helical" evidence="11">
    <location>
        <begin position="1048"/>
        <end position="1066"/>
    </location>
</feature>
<dbReference type="InterPro" id="IPR003593">
    <property type="entry name" value="AAA+_ATPase"/>
</dbReference>
<evidence type="ECO:0000313" key="14">
    <source>
        <dbReference type="EMBL" id="KAF2422732.1"/>
    </source>
</evidence>
<dbReference type="GO" id="GO:0016020">
    <property type="term" value="C:membrane"/>
    <property type="evidence" value="ECO:0007669"/>
    <property type="project" value="UniProtKB-SubCell"/>
</dbReference>
<protein>
    <submittedName>
        <fullName evidence="14">ABC bile acid transporter</fullName>
    </submittedName>
</protein>
<dbReference type="Proteomes" id="UP000800235">
    <property type="component" value="Unassembled WGS sequence"/>
</dbReference>
<dbReference type="InterPro" id="IPR011527">
    <property type="entry name" value="ABC1_TM_dom"/>
</dbReference>
<keyword evidence="9 11" id="KW-0472">Membrane</keyword>
<evidence type="ECO:0000259" key="12">
    <source>
        <dbReference type="PROSITE" id="PS50893"/>
    </source>
</evidence>
<name>A0A9P4NIB0_9PEZI</name>
<dbReference type="Pfam" id="PF00664">
    <property type="entry name" value="ABC_membrane"/>
    <property type="match status" value="2"/>
</dbReference>
<dbReference type="GO" id="GO:0005524">
    <property type="term" value="F:ATP binding"/>
    <property type="evidence" value="ECO:0007669"/>
    <property type="project" value="UniProtKB-KW"/>
</dbReference>
<dbReference type="EMBL" id="MU007088">
    <property type="protein sequence ID" value="KAF2422732.1"/>
    <property type="molecule type" value="Genomic_DNA"/>
</dbReference>
<dbReference type="InterPro" id="IPR036640">
    <property type="entry name" value="ABC1_TM_sf"/>
</dbReference>
<feature type="domain" description="ABC transporter" evidence="12">
    <location>
        <begin position="1220"/>
        <end position="1467"/>
    </location>
</feature>
<feature type="transmembrane region" description="Helical" evidence="11">
    <location>
        <begin position="1129"/>
        <end position="1151"/>
    </location>
</feature>
<feature type="transmembrane region" description="Helical" evidence="11">
    <location>
        <begin position="106"/>
        <end position="126"/>
    </location>
</feature>
<feature type="transmembrane region" description="Helical" evidence="11">
    <location>
        <begin position="894"/>
        <end position="913"/>
    </location>
</feature>
<dbReference type="FunFam" id="1.20.1560.10:FF:000013">
    <property type="entry name" value="ABC transporter C family member 2"/>
    <property type="match status" value="1"/>
</dbReference>
<keyword evidence="4 11" id="KW-0812">Transmembrane</keyword>
<keyword evidence="15" id="KW-1185">Reference proteome</keyword>
<keyword evidence="5" id="KW-0677">Repeat</keyword>
<dbReference type="GO" id="GO:0005737">
    <property type="term" value="C:cytoplasm"/>
    <property type="evidence" value="ECO:0007669"/>
    <property type="project" value="UniProtKB-ARBA"/>
</dbReference>
<feature type="domain" description="ABC transporter" evidence="12">
    <location>
        <begin position="606"/>
        <end position="841"/>
    </location>
</feature>
<feature type="transmembrane region" description="Helical" evidence="11">
    <location>
        <begin position="316"/>
        <end position="335"/>
    </location>
</feature>
<dbReference type="SUPFAM" id="SSF90123">
    <property type="entry name" value="ABC transporter transmembrane region"/>
    <property type="match status" value="2"/>
</dbReference>
<dbReference type="CDD" id="cd03250">
    <property type="entry name" value="ABCC_MRP_domain1"/>
    <property type="match status" value="1"/>
</dbReference>
<evidence type="ECO:0000256" key="2">
    <source>
        <dbReference type="ARBA" id="ARBA00009726"/>
    </source>
</evidence>
<evidence type="ECO:0000256" key="11">
    <source>
        <dbReference type="SAM" id="Phobius"/>
    </source>
</evidence>
<evidence type="ECO:0000256" key="3">
    <source>
        <dbReference type="ARBA" id="ARBA00022448"/>
    </source>
</evidence>
<accession>A0A9P4NIB0</accession>
<proteinExistence type="inferred from homology"/>
<dbReference type="PROSITE" id="PS50929">
    <property type="entry name" value="ABC_TM1F"/>
    <property type="match status" value="2"/>
</dbReference>
<feature type="transmembrane region" description="Helical" evidence="11">
    <location>
        <begin position="423"/>
        <end position="445"/>
    </location>
</feature>
<feature type="transmembrane region" description="Helical" evidence="11">
    <location>
        <begin position="73"/>
        <end position="94"/>
    </location>
</feature>
<evidence type="ECO:0000256" key="4">
    <source>
        <dbReference type="ARBA" id="ARBA00022692"/>
    </source>
</evidence>
<dbReference type="PANTHER" id="PTHR24223">
    <property type="entry name" value="ATP-BINDING CASSETTE SUB-FAMILY C"/>
    <property type="match status" value="1"/>
</dbReference>
<keyword evidence="8 11" id="KW-1133">Transmembrane helix</keyword>
<keyword evidence="3" id="KW-0813">Transport</keyword>
<evidence type="ECO:0000256" key="6">
    <source>
        <dbReference type="ARBA" id="ARBA00022741"/>
    </source>
</evidence>
<feature type="transmembrane region" description="Helical" evidence="11">
    <location>
        <begin position="13"/>
        <end position="31"/>
    </location>
</feature>
<dbReference type="Gene3D" id="3.40.50.300">
    <property type="entry name" value="P-loop containing nucleotide triphosphate hydrolases"/>
    <property type="match status" value="2"/>
</dbReference>
<dbReference type="InterPro" id="IPR027417">
    <property type="entry name" value="P-loop_NTPase"/>
</dbReference>
<evidence type="ECO:0000256" key="9">
    <source>
        <dbReference type="ARBA" id="ARBA00023136"/>
    </source>
</evidence>
<evidence type="ECO:0000256" key="1">
    <source>
        <dbReference type="ARBA" id="ARBA00004141"/>
    </source>
</evidence>
<feature type="transmembrane region" description="Helical" evidence="11">
    <location>
        <begin position="516"/>
        <end position="544"/>
    </location>
</feature>
<comment type="similarity">
    <text evidence="2">Belongs to the ABC transporter superfamily. ABCC family. Conjugate transporter (TC 3.A.1.208) subfamily.</text>
</comment>
<dbReference type="CDD" id="cd18596">
    <property type="entry name" value="ABC_6TM_VMR1_D1_like"/>
    <property type="match status" value="1"/>
</dbReference>
<dbReference type="SMART" id="SM00382">
    <property type="entry name" value="AAA"/>
    <property type="match status" value="2"/>
</dbReference>
<dbReference type="PROSITE" id="PS50893">
    <property type="entry name" value="ABC_TRANSPORTER_2"/>
    <property type="match status" value="2"/>
</dbReference>
<dbReference type="FunFam" id="3.40.50.300:FF:000610">
    <property type="entry name" value="Multidrug resistance-associated ABC transporter"/>
    <property type="match status" value="1"/>
</dbReference>
<comment type="caution">
    <text evidence="14">The sequence shown here is derived from an EMBL/GenBank/DDBJ whole genome shotgun (WGS) entry which is preliminary data.</text>
</comment>
<evidence type="ECO:0000256" key="8">
    <source>
        <dbReference type="ARBA" id="ARBA00022989"/>
    </source>
</evidence>
<feature type="transmembrane region" description="Helical" evidence="11">
    <location>
        <begin position="167"/>
        <end position="188"/>
    </location>
</feature>
<comment type="subcellular location">
    <subcellularLocation>
        <location evidence="1">Membrane</location>
        <topology evidence="1">Multi-pass membrane protein</topology>
    </subcellularLocation>
</comment>
<evidence type="ECO:0000256" key="5">
    <source>
        <dbReference type="ARBA" id="ARBA00022737"/>
    </source>
</evidence>
<reference evidence="14" key="1">
    <citation type="journal article" date="2020" name="Stud. Mycol.">
        <title>101 Dothideomycetes genomes: a test case for predicting lifestyles and emergence of pathogens.</title>
        <authorList>
            <person name="Haridas S."/>
            <person name="Albert R."/>
            <person name="Binder M."/>
            <person name="Bloem J."/>
            <person name="Labutti K."/>
            <person name="Salamov A."/>
            <person name="Andreopoulos B."/>
            <person name="Baker S."/>
            <person name="Barry K."/>
            <person name="Bills G."/>
            <person name="Bluhm B."/>
            <person name="Cannon C."/>
            <person name="Castanera R."/>
            <person name="Culley D."/>
            <person name="Daum C."/>
            <person name="Ezra D."/>
            <person name="Gonzalez J."/>
            <person name="Henrissat B."/>
            <person name="Kuo A."/>
            <person name="Liang C."/>
            <person name="Lipzen A."/>
            <person name="Lutzoni F."/>
            <person name="Magnuson J."/>
            <person name="Mondo S."/>
            <person name="Nolan M."/>
            <person name="Ohm R."/>
            <person name="Pangilinan J."/>
            <person name="Park H.-J."/>
            <person name="Ramirez L."/>
            <person name="Alfaro M."/>
            <person name="Sun H."/>
            <person name="Tritt A."/>
            <person name="Yoshinaga Y."/>
            <person name="Zwiers L.-H."/>
            <person name="Turgeon B."/>
            <person name="Goodwin S."/>
            <person name="Spatafora J."/>
            <person name="Crous P."/>
            <person name="Grigoriev I."/>
        </authorList>
    </citation>
    <scope>NUCLEOTIDE SEQUENCE</scope>
    <source>
        <strain evidence="14">CBS 130266</strain>
    </source>
</reference>
<sequence length="1480" mass="164108">MDGTQDSALSFDLIIATAGFGLALCFTIPTAKTLYLTLFKSNNTTYPSDFYKDDDGEAEDHRHSSLYPARRRCALAAAVIVGLNADLFTLALIIRGTMKTNATVLSLLFELGMRILALVQMVDIIIDKCTVTTFQKALATAATSNTLAIVIWTNHSDALFNPRLIEFASILSSFLAAFFSAFFCSSMPRRPDVYYRGKLVERQYTVSLLQRLTFSWISPLFKLTKAQHGLHLTDLPILDHSNRAENLASLYNRDHHSQALLHFLLRESTWPFVNQNLLTILQSICIVVPQIALFFLLKSLEAPNSEGTYSTGRCVLLLGISMLVQSFLSTWAQWISFSRLKIPIQVQLSSLIFQKSLHRKDVKSVNDDRESVGSPSKDESRVPSDGHNNKAEDGIMNLVGVDAKRVSDFAAYNNLLIGSVCRLLFSFGFLILMLGWLPVFAGLVIQATTTPINVYTSKKYALVQATLMSARDRKMKIIAETLSNLRQIKFSAMEALWEERINESRLVELSVLRRVFTINTILICTWLMGPILLSAISIGVYVLLGRSLTPSIAFTTISVFSGVESSLTVLPEIITAMLDALISLTRVQDYLNSSDNFQTTIPGDHIKFRDAKISWPTDNSCSRNAYTLDVDKVDFPTGELSIISGPTSSGKSLLLAAIIGEGEVLSGTCTWLKMDFACTQGICGKQEPWIENATIRDNIVFGLPFFESRYNQTIEACALVKDIEMSRDRDLTEIGHNGVNLSGGQKWRLSLARALYSRAGILVLDDIFSAVDANVGRHILEHAINGPLADGRTRILATHHVDLCIAMARYHVKLEQGAVQQAYEIQSIQHGSVALKGLDAEQPHMLSICGPVTGSEPGLHSQLKSRAFVQEELKRFGAVKLAVYWNYVSAAKGCLAWTLIISLFGLFEILLVSRRWWVVQWTSEVLEVSGDSDRGVQTVAANNILFYLGVYVLLSLILCIVGTLRYRFLYFASLRASQELYQRMIYSIIRAPKRWVDTVPLGRILNRFSTDFVIVDSQLCNDLAYALYSLLIVVGISASAAIISPLVIPFTLILLALCLYYASRYLNVARDMRRLEAISRSHIFETCSSIASGIGTIRAFQREKAYIDKAFEKIDANARTIWYTWCFNAWFSLRLGVLGTLFSIATAWLIVSLRVEPALAGFALSFTLQYTESVVQMLKRYTDAELGMNAMERITEYSEMEVEDDSGDVVPASWPSTGSMEIKNLAASYAPDLPPVLKGITCSINGGERIGIVGRTGAGKSSLAQAIFRFLEAQEGSIHIDGIDISTVKLYDLRRRLAIIPQDPVLFNGTIRSNLDPFDEYGDLELQTALELICLGPPEQTKEMTQAAKMSHQTQTLTLDSSVSASGANLSQGQRQLLSLARAILIRPKLLILDEATSAVDKATDNLIQQSIRANFAHSTILVIAHRLSTVIDFDKIMVIRDGACVEFGRPEELMGIRDGEFKRIVECSAGRSAIVDGFQ</sequence>
<organism evidence="14 15">
    <name type="scientific">Tothia fuscella</name>
    <dbReference type="NCBI Taxonomy" id="1048955"/>
    <lineage>
        <taxon>Eukaryota</taxon>
        <taxon>Fungi</taxon>
        <taxon>Dikarya</taxon>
        <taxon>Ascomycota</taxon>
        <taxon>Pezizomycotina</taxon>
        <taxon>Dothideomycetes</taxon>
        <taxon>Pleosporomycetidae</taxon>
        <taxon>Venturiales</taxon>
        <taxon>Cylindrosympodiaceae</taxon>
        <taxon>Tothia</taxon>
    </lineage>
</organism>
<gene>
    <name evidence="14" type="ORF">EJ08DRAFT_672720</name>
</gene>
<evidence type="ECO:0000256" key="10">
    <source>
        <dbReference type="SAM" id="MobiDB-lite"/>
    </source>
</evidence>
<evidence type="ECO:0000313" key="15">
    <source>
        <dbReference type="Proteomes" id="UP000800235"/>
    </source>
</evidence>
<dbReference type="GO" id="GO:0016887">
    <property type="term" value="F:ATP hydrolysis activity"/>
    <property type="evidence" value="ECO:0007669"/>
    <property type="project" value="InterPro"/>
</dbReference>
<dbReference type="GO" id="GO:0140359">
    <property type="term" value="F:ABC-type transporter activity"/>
    <property type="evidence" value="ECO:0007669"/>
    <property type="project" value="InterPro"/>
</dbReference>
<feature type="transmembrane region" description="Helical" evidence="11">
    <location>
        <begin position="1023"/>
        <end position="1042"/>
    </location>
</feature>
<dbReference type="InterPro" id="IPR017871">
    <property type="entry name" value="ABC_transporter-like_CS"/>
</dbReference>